<comment type="similarity">
    <text evidence="2 8">Belongs to the major facilitator superfamily. Sugar transporter (TC 2.A.1.1) family.</text>
</comment>
<feature type="transmembrane region" description="Helical" evidence="9">
    <location>
        <begin position="320"/>
        <end position="345"/>
    </location>
</feature>
<evidence type="ECO:0000256" key="1">
    <source>
        <dbReference type="ARBA" id="ARBA00004141"/>
    </source>
</evidence>
<dbReference type="Pfam" id="PF00083">
    <property type="entry name" value="Sugar_tr"/>
    <property type="match status" value="1"/>
</dbReference>
<name>A0AAV5K0Y3_9ROSI</name>
<dbReference type="InterPro" id="IPR050549">
    <property type="entry name" value="MFS_Trehalose_Transporter"/>
</dbReference>
<keyword evidence="4" id="KW-0762">Sugar transport</keyword>
<dbReference type="InterPro" id="IPR020846">
    <property type="entry name" value="MFS_dom"/>
</dbReference>
<feature type="transmembrane region" description="Helical" evidence="9">
    <location>
        <begin position="59"/>
        <end position="79"/>
    </location>
</feature>
<dbReference type="InterPro" id="IPR003663">
    <property type="entry name" value="Sugar/inositol_transpt"/>
</dbReference>
<dbReference type="InterPro" id="IPR044775">
    <property type="entry name" value="MFS_ERD6/Tret1-like"/>
</dbReference>
<evidence type="ECO:0000256" key="8">
    <source>
        <dbReference type="RuleBase" id="RU003346"/>
    </source>
</evidence>
<gene>
    <name evidence="11" type="ORF">SLEP1_g30683</name>
</gene>
<proteinExistence type="inferred from homology"/>
<dbReference type="Gene3D" id="1.20.1250.20">
    <property type="entry name" value="MFS general substrate transporter like domains"/>
    <property type="match status" value="1"/>
</dbReference>
<organism evidence="11 12">
    <name type="scientific">Rubroshorea leprosula</name>
    <dbReference type="NCBI Taxonomy" id="152421"/>
    <lineage>
        <taxon>Eukaryota</taxon>
        <taxon>Viridiplantae</taxon>
        <taxon>Streptophyta</taxon>
        <taxon>Embryophyta</taxon>
        <taxon>Tracheophyta</taxon>
        <taxon>Spermatophyta</taxon>
        <taxon>Magnoliopsida</taxon>
        <taxon>eudicotyledons</taxon>
        <taxon>Gunneridae</taxon>
        <taxon>Pentapetalae</taxon>
        <taxon>rosids</taxon>
        <taxon>malvids</taxon>
        <taxon>Malvales</taxon>
        <taxon>Dipterocarpaceae</taxon>
        <taxon>Rubroshorea</taxon>
    </lineage>
</organism>
<dbReference type="PROSITE" id="PS00216">
    <property type="entry name" value="SUGAR_TRANSPORT_1"/>
    <property type="match status" value="1"/>
</dbReference>
<comment type="subcellular location">
    <subcellularLocation>
        <location evidence="1">Membrane</location>
        <topology evidence="1">Multi-pass membrane protein</topology>
    </subcellularLocation>
</comment>
<feature type="transmembrane region" description="Helical" evidence="9">
    <location>
        <begin position="416"/>
        <end position="437"/>
    </location>
</feature>
<feature type="transmembrane region" description="Helical" evidence="9">
    <location>
        <begin position="390"/>
        <end position="410"/>
    </location>
</feature>
<evidence type="ECO:0000313" key="12">
    <source>
        <dbReference type="Proteomes" id="UP001054252"/>
    </source>
</evidence>
<dbReference type="CDD" id="cd17358">
    <property type="entry name" value="MFS_GLUT6_8_Class3_like"/>
    <property type="match status" value="1"/>
</dbReference>
<keyword evidence="5 9" id="KW-0812">Transmembrane</keyword>
<dbReference type="Proteomes" id="UP001054252">
    <property type="component" value="Unassembled WGS sequence"/>
</dbReference>
<feature type="transmembrane region" description="Helical" evidence="9">
    <location>
        <begin position="149"/>
        <end position="167"/>
    </location>
</feature>
<dbReference type="EMBL" id="BPVZ01000055">
    <property type="protein sequence ID" value="GKV20584.1"/>
    <property type="molecule type" value="Genomic_DNA"/>
</dbReference>
<evidence type="ECO:0000259" key="10">
    <source>
        <dbReference type="PROSITE" id="PS50850"/>
    </source>
</evidence>
<evidence type="ECO:0000256" key="6">
    <source>
        <dbReference type="ARBA" id="ARBA00022989"/>
    </source>
</evidence>
<dbReference type="PANTHER" id="PTHR48021">
    <property type="match status" value="1"/>
</dbReference>
<dbReference type="FunFam" id="1.20.1250.20:FF:000043">
    <property type="entry name" value="sugar transporter ERD6-like 6"/>
    <property type="match status" value="1"/>
</dbReference>
<dbReference type="PRINTS" id="PR00171">
    <property type="entry name" value="SUGRTRNSPORT"/>
</dbReference>
<evidence type="ECO:0000313" key="11">
    <source>
        <dbReference type="EMBL" id="GKV20584.1"/>
    </source>
</evidence>
<dbReference type="SUPFAM" id="SSF103473">
    <property type="entry name" value="MFS general substrate transporter"/>
    <property type="match status" value="1"/>
</dbReference>
<evidence type="ECO:0000256" key="5">
    <source>
        <dbReference type="ARBA" id="ARBA00022692"/>
    </source>
</evidence>
<feature type="domain" description="Major facilitator superfamily (MFS) profile" evidence="10">
    <location>
        <begin position="25"/>
        <end position="444"/>
    </location>
</feature>
<sequence length="458" mass="50018">MVKENIEEGLLPKRPSHRLVAVFFSTAVAVFGSFCFGYAGGYSSPVESRIMEDLGLSLASYSIFGSINTIGGMIGAIVSGRIADRIGRKRAMWLSEVFCTPGWLAIAFAEDALWLYIGRLSIGVGVGIITYVVPVYIAEITPKDLRGGFTSANQLMVTIGFGLVYFIGSMISWRTLALIGTIPCVAQMVCLFFIPESPRWLAKIGRDEEFEAALHHLRGKDTDTLEEATEIRNSMETFQQESDGRFLDLFQKRYTNSLIVGVGLMLLQQLGGICSILYYSGSIFEEAGFSSFTGTKILAVIQVPLAFAGLFLMDKCGRRPLLMVSAAGMSLFFFLLGLSFCLQGVNCLEQYAPVLALIGALGCSSAFTIGMSGIPWVIMSEIFPINVKALAGSLVTLINWSCAFLITYTFNFAMEWSTAGVFFFFAGVCALTVLFTVKLVPETKGRTLEEIQASMMKN</sequence>
<feature type="transmembrane region" description="Helical" evidence="9">
    <location>
        <begin position="351"/>
        <end position="378"/>
    </location>
</feature>
<evidence type="ECO:0000256" key="7">
    <source>
        <dbReference type="ARBA" id="ARBA00023136"/>
    </source>
</evidence>
<keyword evidence="7 9" id="KW-0472">Membrane</keyword>
<feature type="transmembrane region" description="Helical" evidence="9">
    <location>
        <begin position="91"/>
        <end position="109"/>
    </location>
</feature>
<evidence type="ECO:0000256" key="4">
    <source>
        <dbReference type="ARBA" id="ARBA00022597"/>
    </source>
</evidence>
<dbReference type="NCBIfam" id="TIGR00879">
    <property type="entry name" value="SP"/>
    <property type="match status" value="1"/>
</dbReference>
<dbReference type="PANTHER" id="PTHR48021:SF93">
    <property type="entry name" value="SUGAR TRANSPORTER ERD6-LIKE 1-RELATED"/>
    <property type="match status" value="1"/>
</dbReference>
<dbReference type="PROSITE" id="PS50850">
    <property type="entry name" value="MFS"/>
    <property type="match status" value="1"/>
</dbReference>
<dbReference type="InterPro" id="IPR005828">
    <property type="entry name" value="MFS_sugar_transport-like"/>
</dbReference>
<dbReference type="GO" id="GO:0051119">
    <property type="term" value="F:sugar transmembrane transporter activity"/>
    <property type="evidence" value="ECO:0007669"/>
    <property type="project" value="InterPro"/>
</dbReference>
<evidence type="ECO:0000256" key="3">
    <source>
        <dbReference type="ARBA" id="ARBA00022448"/>
    </source>
</evidence>
<reference evidence="11 12" key="1">
    <citation type="journal article" date="2021" name="Commun. Biol.">
        <title>The genome of Shorea leprosula (Dipterocarpaceae) highlights the ecological relevance of drought in aseasonal tropical rainforests.</title>
        <authorList>
            <person name="Ng K.K.S."/>
            <person name="Kobayashi M.J."/>
            <person name="Fawcett J.A."/>
            <person name="Hatakeyama M."/>
            <person name="Paape T."/>
            <person name="Ng C.H."/>
            <person name="Ang C.C."/>
            <person name="Tnah L.H."/>
            <person name="Lee C.T."/>
            <person name="Nishiyama T."/>
            <person name="Sese J."/>
            <person name="O'Brien M.J."/>
            <person name="Copetti D."/>
            <person name="Mohd Noor M.I."/>
            <person name="Ong R.C."/>
            <person name="Putra M."/>
            <person name="Sireger I.Z."/>
            <person name="Indrioko S."/>
            <person name="Kosugi Y."/>
            <person name="Izuno A."/>
            <person name="Isagi Y."/>
            <person name="Lee S.L."/>
            <person name="Shimizu K.K."/>
        </authorList>
    </citation>
    <scope>NUCLEOTIDE SEQUENCE [LARGE SCALE GENOMIC DNA]</scope>
    <source>
        <strain evidence="11">214</strain>
    </source>
</reference>
<dbReference type="GO" id="GO:0016020">
    <property type="term" value="C:membrane"/>
    <property type="evidence" value="ECO:0007669"/>
    <property type="project" value="UniProtKB-SubCell"/>
</dbReference>
<dbReference type="InterPro" id="IPR036259">
    <property type="entry name" value="MFS_trans_sf"/>
</dbReference>
<keyword evidence="3 8" id="KW-0813">Transport</keyword>
<accession>A0AAV5K0Y3</accession>
<keyword evidence="12" id="KW-1185">Reference proteome</keyword>
<feature type="transmembrane region" description="Helical" evidence="9">
    <location>
        <begin position="20"/>
        <end position="39"/>
    </location>
</feature>
<feature type="transmembrane region" description="Helical" evidence="9">
    <location>
        <begin position="115"/>
        <end position="137"/>
    </location>
</feature>
<feature type="transmembrane region" description="Helical" evidence="9">
    <location>
        <begin position="292"/>
        <end position="313"/>
    </location>
</feature>
<feature type="transmembrane region" description="Helical" evidence="9">
    <location>
        <begin position="258"/>
        <end position="280"/>
    </location>
</feature>
<feature type="transmembrane region" description="Helical" evidence="9">
    <location>
        <begin position="173"/>
        <end position="194"/>
    </location>
</feature>
<protein>
    <recommendedName>
        <fullName evidence="10">Major facilitator superfamily (MFS) profile domain-containing protein</fullName>
    </recommendedName>
</protein>
<comment type="caution">
    <text evidence="11">The sequence shown here is derived from an EMBL/GenBank/DDBJ whole genome shotgun (WGS) entry which is preliminary data.</text>
</comment>
<dbReference type="InterPro" id="IPR005829">
    <property type="entry name" value="Sugar_transporter_CS"/>
</dbReference>
<evidence type="ECO:0000256" key="9">
    <source>
        <dbReference type="SAM" id="Phobius"/>
    </source>
</evidence>
<evidence type="ECO:0000256" key="2">
    <source>
        <dbReference type="ARBA" id="ARBA00010992"/>
    </source>
</evidence>
<keyword evidence="6 9" id="KW-1133">Transmembrane helix</keyword>
<dbReference type="AlphaFoldDB" id="A0AAV5K0Y3"/>